<dbReference type="GO" id="GO:0043565">
    <property type="term" value="F:sequence-specific DNA binding"/>
    <property type="evidence" value="ECO:0007669"/>
    <property type="project" value="TreeGrafter"/>
</dbReference>
<comment type="caution">
    <text evidence="2">The sequence shown here is derived from an EMBL/GenBank/DDBJ whole genome shotgun (WGS) entry which is preliminary data.</text>
</comment>
<dbReference type="AlphaFoldDB" id="A0A8X6YW08"/>
<dbReference type="PANTHER" id="PTHR47055:SF3">
    <property type="entry name" value="PHORBOL-ESTER_DAG-TYPE DOMAIN-CONTAINING PROTEIN"/>
    <property type="match status" value="1"/>
</dbReference>
<dbReference type="InterPro" id="IPR052638">
    <property type="entry name" value="PiggyBac_TE-derived"/>
</dbReference>
<dbReference type="Proteomes" id="UP000886998">
    <property type="component" value="Unassembled WGS sequence"/>
</dbReference>
<dbReference type="EMBL" id="BMAV01022818">
    <property type="protein sequence ID" value="GFY78091.1"/>
    <property type="molecule type" value="Genomic_DNA"/>
</dbReference>
<dbReference type="PANTHER" id="PTHR47055">
    <property type="entry name" value="DDE_TNP_1_7 DOMAIN-CONTAINING PROTEIN"/>
    <property type="match status" value="1"/>
</dbReference>
<sequence>MKLTENFINPSSYNLYFDNLFTSVDLLKSFGEQSFRATGTLRKKRINRECPLKEPMSMRKKETGTPDFPFDENSDIFLVRWNENNHCYHKFQHFKTIL</sequence>
<gene>
    <name evidence="2" type="primary">X975_09167</name>
    <name evidence="2" type="ORF">TNIN_32201</name>
</gene>
<protein>
    <submittedName>
        <fullName evidence="2">PiggyBac transposable element-derived protein 3</fullName>
    </submittedName>
</protein>
<evidence type="ECO:0000259" key="1">
    <source>
        <dbReference type="Pfam" id="PF13843"/>
    </source>
</evidence>
<dbReference type="OrthoDB" id="6429039at2759"/>
<organism evidence="2 3">
    <name type="scientific">Trichonephila inaurata madagascariensis</name>
    <dbReference type="NCBI Taxonomy" id="2747483"/>
    <lineage>
        <taxon>Eukaryota</taxon>
        <taxon>Metazoa</taxon>
        <taxon>Ecdysozoa</taxon>
        <taxon>Arthropoda</taxon>
        <taxon>Chelicerata</taxon>
        <taxon>Arachnida</taxon>
        <taxon>Araneae</taxon>
        <taxon>Araneomorphae</taxon>
        <taxon>Entelegynae</taxon>
        <taxon>Araneoidea</taxon>
        <taxon>Nephilidae</taxon>
        <taxon>Trichonephila</taxon>
        <taxon>Trichonephila inaurata</taxon>
    </lineage>
</organism>
<reference evidence="2" key="1">
    <citation type="submission" date="2020-08" db="EMBL/GenBank/DDBJ databases">
        <title>Multicomponent nature underlies the extraordinary mechanical properties of spider dragline silk.</title>
        <authorList>
            <person name="Kono N."/>
            <person name="Nakamura H."/>
            <person name="Mori M."/>
            <person name="Yoshida Y."/>
            <person name="Ohtoshi R."/>
            <person name="Malay A.D."/>
            <person name="Moran D.A.P."/>
            <person name="Tomita M."/>
            <person name="Numata K."/>
            <person name="Arakawa K."/>
        </authorList>
    </citation>
    <scope>NUCLEOTIDE SEQUENCE</scope>
</reference>
<dbReference type="Pfam" id="PF13843">
    <property type="entry name" value="DDE_Tnp_1_7"/>
    <property type="match status" value="1"/>
</dbReference>
<evidence type="ECO:0000313" key="2">
    <source>
        <dbReference type="EMBL" id="GFY78091.1"/>
    </source>
</evidence>
<keyword evidence="3" id="KW-1185">Reference proteome</keyword>
<feature type="domain" description="PiggyBac transposable element-derived protein" evidence="1">
    <location>
        <begin position="1"/>
        <end position="86"/>
    </location>
</feature>
<accession>A0A8X6YW08</accession>
<proteinExistence type="predicted"/>
<evidence type="ECO:0000313" key="3">
    <source>
        <dbReference type="Proteomes" id="UP000886998"/>
    </source>
</evidence>
<dbReference type="InterPro" id="IPR029526">
    <property type="entry name" value="PGBD"/>
</dbReference>
<name>A0A8X6YW08_9ARAC</name>